<evidence type="ECO:0000256" key="2">
    <source>
        <dbReference type="PIRSR" id="PIRSR006232-1"/>
    </source>
</evidence>
<keyword evidence="7" id="KW-1185">Reference proteome</keyword>
<feature type="binding site" evidence="2">
    <location>
        <position position="59"/>
    </location>
    <ligand>
        <name>Fe cation</name>
        <dbReference type="ChEBI" id="CHEBI:24875"/>
    </ligand>
</feature>
<dbReference type="Gene3D" id="2.60.120.10">
    <property type="entry name" value="Jelly Rolls"/>
    <property type="match status" value="2"/>
</dbReference>
<sequence length="232" mass="25519">MLRLRKADDRGHANHGWLDSYHSFSFGGYSDPRHMGVSNLRVINDDTVAPGGGFPTHGHKDMEIISYVLEGALEHKDSMGNGSVIRAGDVQCMSAGTGITHSEYNPSASEPVHFLQIWLQPNAIGVAPSYDQRHFPLEDRRGRWVALVSPDGRDGSIATHQDARMFGALLAPGETLGYRFEEDRQGYLHLARGQLRVGGITLRQGDGLKLQKHALLELVGIEDAEVLLFDLP</sequence>
<dbReference type="SUPFAM" id="SSF51182">
    <property type="entry name" value="RmlC-like cupins"/>
    <property type="match status" value="1"/>
</dbReference>
<feature type="domain" description="Quercetin 2,3-dioxygenase C-terminal cupin" evidence="5">
    <location>
        <begin position="147"/>
        <end position="231"/>
    </location>
</feature>
<dbReference type="EMBL" id="JAAIJR010000024">
    <property type="protein sequence ID" value="NEX20259.1"/>
    <property type="molecule type" value="Genomic_DNA"/>
</dbReference>
<feature type="binding site" evidence="2">
    <location>
        <position position="103"/>
    </location>
    <ligand>
        <name>Fe cation</name>
        <dbReference type="ChEBI" id="CHEBI:24875"/>
    </ligand>
</feature>
<evidence type="ECO:0000259" key="4">
    <source>
        <dbReference type="Pfam" id="PF02678"/>
    </source>
</evidence>
<keyword evidence="2" id="KW-0408">Iron</keyword>
<dbReference type="CDD" id="cd02910">
    <property type="entry name" value="cupin_Yhhw_N"/>
    <property type="match status" value="1"/>
</dbReference>
<dbReference type="PANTHER" id="PTHR43212:SF3">
    <property type="entry name" value="QUERCETIN 2,3-DIOXYGENASE"/>
    <property type="match status" value="1"/>
</dbReference>
<dbReference type="AlphaFoldDB" id="A0A6P1DQT6"/>
<dbReference type="InterPro" id="IPR014710">
    <property type="entry name" value="RmlC-like_jellyroll"/>
</dbReference>
<reference evidence="6 7" key="2">
    <citation type="submission" date="2020-02" db="EMBL/GenBank/DDBJ databases">
        <title>Genome sequences of Thiorhodococcus mannitoliphagus and Thiorhodococcus minor, purple sulfur photosynthetic bacteria in the gammaproteobacterial family, Chromatiaceae.</title>
        <authorList>
            <person name="Aviles F.A."/>
            <person name="Meyer T.E."/>
            <person name="Kyndt J.A."/>
        </authorList>
    </citation>
    <scope>NUCLEOTIDE SEQUENCE [LARGE SCALE GENOMIC DNA]</scope>
    <source>
        <strain evidence="6 7">DSM 18266</strain>
    </source>
</reference>
<comment type="caution">
    <text evidence="6">The sequence shown here is derived from an EMBL/GenBank/DDBJ whole genome shotgun (WGS) entry which is preliminary data.</text>
</comment>
<dbReference type="InterPro" id="IPR003829">
    <property type="entry name" value="Pirin_N_dom"/>
</dbReference>
<evidence type="ECO:0000256" key="1">
    <source>
        <dbReference type="ARBA" id="ARBA00008416"/>
    </source>
</evidence>
<feature type="domain" description="Pirin N-terminal" evidence="4">
    <location>
        <begin position="10"/>
        <end position="119"/>
    </location>
</feature>
<name>A0A6P1DQT6_9GAMM</name>
<dbReference type="Pfam" id="PF17954">
    <property type="entry name" value="Pirin_C_2"/>
    <property type="match status" value="1"/>
</dbReference>
<gene>
    <name evidence="6" type="ORF">G3480_08015</name>
</gene>
<proteinExistence type="inferred from homology"/>
<accession>A0A6P1DQT6</accession>
<keyword evidence="2" id="KW-0479">Metal-binding</keyword>
<dbReference type="PANTHER" id="PTHR43212">
    <property type="entry name" value="QUERCETIN 2,3-DIOXYGENASE"/>
    <property type="match status" value="1"/>
</dbReference>
<feature type="binding site" evidence="2">
    <location>
        <position position="57"/>
    </location>
    <ligand>
        <name>Fe cation</name>
        <dbReference type="ChEBI" id="CHEBI:24875"/>
    </ligand>
</feature>
<reference evidence="7" key="1">
    <citation type="journal article" date="2020" name="Microbiol. Resour. Announc.">
        <title>Draft Genome Sequences of Thiorhodococcus mannitoliphagus and Thiorhodococcus minor, Purple Sulfur Photosynthetic Bacteria in the Gammaproteobacterial Family Chromatiaceae.</title>
        <authorList>
            <person name="Aviles F.A."/>
            <person name="Meyer T.E."/>
            <person name="Kyndt J.A."/>
        </authorList>
    </citation>
    <scope>NUCLEOTIDE SEQUENCE [LARGE SCALE GENOMIC DNA]</scope>
    <source>
        <strain evidence="7">DSM 18266</strain>
    </source>
</reference>
<dbReference type="GO" id="GO:0046872">
    <property type="term" value="F:metal ion binding"/>
    <property type="evidence" value="ECO:0007669"/>
    <property type="project" value="UniProtKB-KW"/>
</dbReference>
<evidence type="ECO:0000313" key="7">
    <source>
        <dbReference type="Proteomes" id="UP000471640"/>
    </source>
</evidence>
<comment type="cofactor">
    <cofactor evidence="2">
        <name>Fe cation</name>
        <dbReference type="ChEBI" id="CHEBI:24875"/>
    </cofactor>
    <text evidence="2">Binds 1 Fe cation per subunit.</text>
</comment>
<feature type="binding site" evidence="2">
    <location>
        <position position="101"/>
    </location>
    <ligand>
        <name>Fe cation</name>
        <dbReference type="ChEBI" id="CHEBI:24875"/>
    </ligand>
</feature>
<dbReference type="Proteomes" id="UP000471640">
    <property type="component" value="Unassembled WGS sequence"/>
</dbReference>
<dbReference type="InterPro" id="IPR041602">
    <property type="entry name" value="Quercetinase_C"/>
</dbReference>
<protein>
    <submittedName>
        <fullName evidence="6">Pirin family protein</fullName>
    </submittedName>
</protein>
<evidence type="ECO:0000313" key="6">
    <source>
        <dbReference type="EMBL" id="NEX20259.1"/>
    </source>
</evidence>
<dbReference type="Pfam" id="PF02678">
    <property type="entry name" value="Pirin"/>
    <property type="match status" value="1"/>
</dbReference>
<dbReference type="RefSeq" id="WP_164653360.1">
    <property type="nucleotide sequence ID" value="NZ_JAAIJR010000024.1"/>
</dbReference>
<dbReference type="PIRSF" id="PIRSF006232">
    <property type="entry name" value="Pirin"/>
    <property type="match status" value="1"/>
</dbReference>
<organism evidence="6 7">
    <name type="scientific">Thiorhodococcus mannitoliphagus</name>
    <dbReference type="NCBI Taxonomy" id="329406"/>
    <lineage>
        <taxon>Bacteria</taxon>
        <taxon>Pseudomonadati</taxon>
        <taxon>Pseudomonadota</taxon>
        <taxon>Gammaproteobacteria</taxon>
        <taxon>Chromatiales</taxon>
        <taxon>Chromatiaceae</taxon>
        <taxon>Thiorhodococcus</taxon>
    </lineage>
</organism>
<dbReference type="InterPro" id="IPR011051">
    <property type="entry name" value="RmlC_Cupin_sf"/>
</dbReference>
<comment type="similarity">
    <text evidence="1 3">Belongs to the pirin family.</text>
</comment>
<dbReference type="InterPro" id="IPR012093">
    <property type="entry name" value="Pirin"/>
</dbReference>
<evidence type="ECO:0000259" key="5">
    <source>
        <dbReference type="Pfam" id="PF17954"/>
    </source>
</evidence>
<evidence type="ECO:0000256" key="3">
    <source>
        <dbReference type="RuleBase" id="RU003457"/>
    </source>
</evidence>